<gene>
    <name evidence="1" type="ORF">COLO4_33748</name>
</gene>
<protein>
    <submittedName>
        <fullName evidence="1">Uncharacterized protein</fullName>
    </submittedName>
</protein>
<evidence type="ECO:0000313" key="1">
    <source>
        <dbReference type="EMBL" id="OMO60793.1"/>
    </source>
</evidence>
<proteinExistence type="predicted"/>
<comment type="caution">
    <text evidence="1">The sequence shown here is derived from an EMBL/GenBank/DDBJ whole genome shotgun (WGS) entry which is preliminary data.</text>
</comment>
<sequence>MVTLTCCFVLPREFLGGRSVLSFRSFSYVRYKHS</sequence>
<evidence type="ECO:0000313" key="2">
    <source>
        <dbReference type="Proteomes" id="UP000187203"/>
    </source>
</evidence>
<accession>A0A1R3GRS5</accession>
<dbReference type="EMBL" id="AWUE01021817">
    <property type="protein sequence ID" value="OMO60793.1"/>
    <property type="molecule type" value="Genomic_DNA"/>
</dbReference>
<dbReference type="Proteomes" id="UP000187203">
    <property type="component" value="Unassembled WGS sequence"/>
</dbReference>
<dbReference type="AlphaFoldDB" id="A0A1R3GRS5"/>
<keyword evidence="2" id="KW-1185">Reference proteome</keyword>
<name>A0A1R3GRS5_9ROSI</name>
<reference evidence="2" key="1">
    <citation type="submission" date="2013-09" db="EMBL/GenBank/DDBJ databases">
        <title>Corchorus olitorius genome sequencing.</title>
        <authorList>
            <person name="Alam M."/>
            <person name="Haque M.S."/>
            <person name="Islam M.S."/>
            <person name="Emdad E.M."/>
            <person name="Islam M.M."/>
            <person name="Ahmed B."/>
            <person name="Halim A."/>
            <person name="Hossen Q.M.M."/>
            <person name="Hossain M.Z."/>
            <person name="Ahmed R."/>
            <person name="Khan M.M."/>
            <person name="Islam R."/>
            <person name="Rashid M.M."/>
            <person name="Khan S.A."/>
            <person name="Rahman M.S."/>
            <person name="Alam M."/>
            <person name="Yahiya A.S."/>
            <person name="Khan M.S."/>
            <person name="Azam M.S."/>
            <person name="Haque T."/>
            <person name="Lashkar M.Z.H."/>
            <person name="Akhand A.I."/>
            <person name="Morshed G."/>
            <person name="Roy S."/>
            <person name="Uddin K.S."/>
            <person name="Rabeya T."/>
            <person name="Hossain A.S."/>
            <person name="Chowdhury A."/>
            <person name="Snigdha A.R."/>
            <person name="Mortoza M.S."/>
            <person name="Matin S.A."/>
            <person name="Hoque S.M.E."/>
            <person name="Islam M.K."/>
            <person name="Roy D.K."/>
            <person name="Haider R."/>
            <person name="Moosa M.M."/>
            <person name="Elias S.M."/>
            <person name="Hasan A.M."/>
            <person name="Jahan S."/>
            <person name="Shafiuddin M."/>
            <person name="Mahmood N."/>
            <person name="Shommy N.S."/>
        </authorList>
    </citation>
    <scope>NUCLEOTIDE SEQUENCE [LARGE SCALE GENOMIC DNA]</scope>
    <source>
        <strain evidence="2">cv. O-4</strain>
    </source>
</reference>
<organism evidence="1 2">
    <name type="scientific">Corchorus olitorius</name>
    <dbReference type="NCBI Taxonomy" id="93759"/>
    <lineage>
        <taxon>Eukaryota</taxon>
        <taxon>Viridiplantae</taxon>
        <taxon>Streptophyta</taxon>
        <taxon>Embryophyta</taxon>
        <taxon>Tracheophyta</taxon>
        <taxon>Spermatophyta</taxon>
        <taxon>Magnoliopsida</taxon>
        <taxon>eudicotyledons</taxon>
        <taxon>Gunneridae</taxon>
        <taxon>Pentapetalae</taxon>
        <taxon>rosids</taxon>
        <taxon>malvids</taxon>
        <taxon>Malvales</taxon>
        <taxon>Malvaceae</taxon>
        <taxon>Grewioideae</taxon>
        <taxon>Apeibeae</taxon>
        <taxon>Corchorus</taxon>
    </lineage>
</organism>